<evidence type="ECO:0000313" key="3">
    <source>
        <dbReference type="Proteomes" id="UP000000814"/>
    </source>
</evidence>
<dbReference type="Proteomes" id="UP000000814">
    <property type="component" value="Chromosome"/>
</dbReference>
<dbReference type="STRING" id="272562.CA_C3467"/>
<dbReference type="Gene3D" id="3.30.720.110">
    <property type="match status" value="1"/>
</dbReference>
<dbReference type="PANTHER" id="PTHR33990">
    <property type="entry name" value="PROTEIN YJDN-RELATED"/>
    <property type="match status" value="1"/>
</dbReference>
<accession>Q97DK8</accession>
<evidence type="ECO:0000313" key="2">
    <source>
        <dbReference type="EMBL" id="AAK81395.1"/>
    </source>
</evidence>
<dbReference type="CDD" id="cd06588">
    <property type="entry name" value="PhnB_like"/>
    <property type="match status" value="2"/>
</dbReference>
<proteinExistence type="predicted"/>
<organism evidence="2 3">
    <name type="scientific">Clostridium acetobutylicum (strain ATCC 824 / DSM 792 / JCM 1419 / IAM 19013 / LMG 5710 / NBRC 13948 / NRRL B-527 / VKM B-1787 / 2291 / W)</name>
    <dbReference type="NCBI Taxonomy" id="272562"/>
    <lineage>
        <taxon>Bacteria</taxon>
        <taxon>Bacillati</taxon>
        <taxon>Bacillota</taxon>
        <taxon>Clostridia</taxon>
        <taxon>Eubacteriales</taxon>
        <taxon>Clostridiaceae</taxon>
        <taxon>Clostridium</taxon>
    </lineage>
</organism>
<sequence length="294" mass="33204">MEKIIPHLWYDKEAKEAAEFYISLFENSKLLNTAVLDNTPSGDAETVNFILAGLPFAAISAGPFFKFNPSISLSVACSSRPEVKRLWNAFSEGGTVLMPLDNYPFSALYGWVQDRYGLSWQLILHDFAPITQKITPSLLFSGSVTGKAEEAMEFYTSIFENSEITFINRYAEGEAKAKNAKINFASFKLNNTNFSASDNGFDTNYCFNEAFSLIINCKNQSEIDYYSEKLSHVPEAEQCGWVKDKYGISWQIIPRSMNEILSSGTKEEIKRVTDAFLKMKKFDIDALEKAKRGY</sequence>
<dbReference type="PIR" id="H97325">
    <property type="entry name" value="H97325"/>
</dbReference>
<dbReference type="PATRIC" id="fig|272562.8.peg.3652"/>
<evidence type="ECO:0000259" key="1">
    <source>
        <dbReference type="Pfam" id="PF06983"/>
    </source>
</evidence>
<dbReference type="Gene3D" id="3.10.180.10">
    <property type="entry name" value="2,3-Dihydroxybiphenyl 1,2-Dioxygenase, domain 1"/>
    <property type="match status" value="1"/>
</dbReference>
<name>Q97DK8_CLOAB</name>
<dbReference type="EMBL" id="AE001437">
    <property type="protein sequence ID" value="AAK81395.1"/>
    <property type="molecule type" value="Genomic_DNA"/>
</dbReference>
<dbReference type="HOGENOM" id="CLU_054535_0_0_9"/>
<gene>
    <name evidence="2" type="ordered locus">CA_C3467</name>
</gene>
<dbReference type="Gene3D" id="3.30.720.100">
    <property type="match status" value="1"/>
</dbReference>
<dbReference type="eggNOG" id="COG3865">
    <property type="taxonomic scope" value="Bacteria"/>
</dbReference>
<reference evidence="2 3" key="1">
    <citation type="journal article" date="2001" name="J. Bacteriol.">
        <title>Genome sequence and comparative analysis of the solvent-producing bacterium Clostridium acetobutylicum.</title>
        <authorList>
            <person name="Nolling J."/>
            <person name="Breton G."/>
            <person name="Omelchenko M.V."/>
            <person name="Makarova K.S."/>
            <person name="Zeng Q."/>
            <person name="Gibson R."/>
            <person name="Lee H.M."/>
            <person name="Dubois J."/>
            <person name="Qiu D."/>
            <person name="Hitti J."/>
            <person name="Wolf Y.I."/>
            <person name="Tatusov R.L."/>
            <person name="Sabathe F."/>
            <person name="Doucette-Stamm L."/>
            <person name="Soucaille P."/>
            <person name="Daly M.J."/>
            <person name="Bennett G.N."/>
            <person name="Koonin E.V."/>
            <person name="Smith D.R."/>
        </authorList>
    </citation>
    <scope>NUCLEOTIDE SEQUENCE [LARGE SCALE GENOMIC DNA]</scope>
    <source>
        <strain evidence="3">ATCC 824 / DSM 792 / JCM 1419 / LMG 5710 / VKM B-1787</strain>
    </source>
</reference>
<dbReference type="InterPro" id="IPR029068">
    <property type="entry name" value="Glyas_Bleomycin-R_OHBP_Dase"/>
</dbReference>
<dbReference type="Pfam" id="PF06983">
    <property type="entry name" value="3-dmu-9_3-mt"/>
    <property type="match status" value="2"/>
</dbReference>
<dbReference type="InterPro" id="IPR028973">
    <property type="entry name" value="PhnB-like"/>
</dbReference>
<feature type="domain" description="PhnB-like" evidence="1">
    <location>
        <begin position="132"/>
        <end position="253"/>
    </location>
</feature>
<dbReference type="GeneID" id="44999962"/>
<protein>
    <submittedName>
        <fullName evidence="2">Uncharacterized conserved protein, phnB family</fullName>
    </submittedName>
</protein>
<dbReference type="OrthoDB" id="9806473at2"/>
<dbReference type="SUPFAM" id="SSF54593">
    <property type="entry name" value="Glyoxalase/Bleomycin resistance protein/Dihydroxybiphenyl dioxygenase"/>
    <property type="match status" value="2"/>
</dbReference>
<dbReference type="RefSeq" id="WP_010966735.1">
    <property type="nucleotide sequence ID" value="NC_003030.1"/>
</dbReference>
<keyword evidence="3" id="KW-1185">Reference proteome</keyword>
<dbReference type="KEGG" id="cac:CA_C3467"/>
<feature type="domain" description="PhnB-like" evidence="1">
    <location>
        <begin position="2"/>
        <end position="123"/>
    </location>
</feature>
<dbReference type="AlphaFoldDB" id="Q97DK8"/>